<dbReference type="Gene3D" id="1.10.1220.10">
    <property type="entry name" value="Met repressor-like"/>
    <property type="match status" value="1"/>
</dbReference>
<organism evidence="1 2">
    <name type="scientific">Candidatus Roizmanbacteria bacterium CG11_big_fil_rev_8_21_14_0_20_37_16</name>
    <dbReference type="NCBI Taxonomy" id="1974857"/>
    <lineage>
        <taxon>Bacteria</taxon>
        <taxon>Candidatus Roizmaniibacteriota</taxon>
    </lineage>
</organism>
<dbReference type="SUPFAM" id="SSF47598">
    <property type="entry name" value="Ribbon-helix-helix"/>
    <property type="match status" value="1"/>
</dbReference>
<dbReference type="GO" id="GO:0006355">
    <property type="term" value="P:regulation of DNA-templated transcription"/>
    <property type="evidence" value="ECO:0007669"/>
    <property type="project" value="InterPro"/>
</dbReference>
<dbReference type="Proteomes" id="UP000229497">
    <property type="component" value="Unassembled WGS sequence"/>
</dbReference>
<dbReference type="InterPro" id="IPR010985">
    <property type="entry name" value="Ribbon_hlx_hlx"/>
</dbReference>
<dbReference type="AlphaFoldDB" id="A0A2H0KL60"/>
<dbReference type="InterPro" id="IPR013321">
    <property type="entry name" value="Arc_rbn_hlx_hlx"/>
</dbReference>
<accession>A0A2H0KL60</accession>
<protein>
    <submittedName>
        <fullName evidence="1">Uncharacterized protein</fullName>
    </submittedName>
</protein>
<evidence type="ECO:0000313" key="1">
    <source>
        <dbReference type="EMBL" id="PIQ72001.1"/>
    </source>
</evidence>
<dbReference type="EMBL" id="PCVK01000010">
    <property type="protein sequence ID" value="PIQ72001.1"/>
    <property type="molecule type" value="Genomic_DNA"/>
</dbReference>
<gene>
    <name evidence="1" type="ORF">COV87_00270</name>
</gene>
<evidence type="ECO:0000313" key="2">
    <source>
        <dbReference type="Proteomes" id="UP000229497"/>
    </source>
</evidence>
<reference evidence="1 2" key="1">
    <citation type="submission" date="2017-09" db="EMBL/GenBank/DDBJ databases">
        <title>Depth-based differentiation of microbial function through sediment-hosted aquifers and enrichment of novel symbionts in the deep terrestrial subsurface.</title>
        <authorList>
            <person name="Probst A.J."/>
            <person name="Ladd B."/>
            <person name="Jarett J.K."/>
            <person name="Geller-Mcgrath D.E."/>
            <person name="Sieber C.M."/>
            <person name="Emerson J.B."/>
            <person name="Anantharaman K."/>
            <person name="Thomas B.C."/>
            <person name="Malmstrom R."/>
            <person name="Stieglmeier M."/>
            <person name="Klingl A."/>
            <person name="Woyke T."/>
            <person name="Ryan C.M."/>
            <person name="Banfield J.F."/>
        </authorList>
    </citation>
    <scope>NUCLEOTIDE SEQUENCE [LARGE SCALE GENOMIC DNA]</scope>
    <source>
        <strain evidence="1">CG11_big_fil_rev_8_21_14_0_20_37_16</strain>
    </source>
</reference>
<proteinExistence type="predicted"/>
<comment type="caution">
    <text evidence="1">The sequence shown here is derived from an EMBL/GenBank/DDBJ whole genome shotgun (WGS) entry which is preliminary data.</text>
</comment>
<name>A0A2H0KL60_9BACT</name>
<dbReference type="CDD" id="cd22231">
    <property type="entry name" value="RHH_NikR_HicB-like"/>
    <property type="match status" value="1"/>
</dbReference>
<sequence>MSTINISLPQQQASSVDNLIEKYGFANRSEFFRSLLRLVIHNENIVVQASAFPFIEPKSKSASEVVSAFTKTGSYSKKFLHDLEEGLSHRE</sequence>